<gene>
    <name evidence="7" type="ORF">FV139_01330</name>
</gene>
<feature type="transmembrane region" description="Helical" evidence="5">
    <location>
        <begin position="94"/>
        <end position="121"/>
    </location>
</feature>
<dbReference type="InterPro" id="IPR050307">
    <property type="entry name" value="Sterol_Desaturase_Related"/>
</dbReference>
<accession>A0A5C9A644</accession>
<reference evidence="7 8" key="1">
    <citation type="submission" date="2019-08" db="EMBL/GenBank/DDBJ databases">
        <title>Parahaliea maris sp. nov., isolated from the surface seawater.</title>
        <authorList>
            <person name="Liu Y."/>
        </authorList>
    </citation>
    <scope>NUCLEOTIDE SEQUENCE [LARGE SCALE GENOMIC DNA]</scope>
    <source>
        <strain evidence="7 8">HSLHS9</strain>
    </source>
</reference>
<evidence type="ECO:0000313" key="7">
    <source>
        <dbReference type="EMBL" id="TXS96176.1"/>
    </source>
</evidence>
<dbReference type="Pfam" id="PF04116">
    <property type="entry name" value="FA_hydroxylase"/>
    <property type="match status" value="1"/>
</dbReference>
<sequence>MDTLFSTFWSHYHWEAALASLVAIVLINKVLTWLVFRHPDVQRMYALNQQEDSKKWKLEKYPPIVNAGKKVGLACNVIFFTLIVPFSASLQAEALWHVLLDVVLILMVYDFFYYFVHRFLFHGNGAMRKVHAVHHQARNPTFIDASYVHPLETFIGLALYLGTVPLLAAITGTFSVATVVVTYLIYVRLNQINHVHLDLPRFPFKTMTWAAQKHHVHHENMHKGNYATITLFYDKLFGTYE</sequence>
<dbReference type="PANTHER" id="PTHR11863">
    <property type="entry name" value="STEROL DESATURASE"/>
    <property type="match status" value="1"/>
</dbReference>
<evidence type="ECO:0000256" key="2">
    <source>
        <dbReference type="ARBA" id="ARBA00022692"/>
    </source>
</evidence>
<evidence type="ECO:0000256" key="3">
    <source>
        <dbReference type="ARBA" id="ARBA00022989"/>
    </source>
</evidence>
<dbReference type="GO" id="GO:0016491">
    <property type="term" value="F:oxidoreductase activity"/>
    <property type="evidence" value="ECO:0007669"/>
    <property type="project" value="InterPro"/>
</dbReference>
<dbReference type="RefSeq" id="WP_148066446.1">
    <property type="nucleotide sequence ID" value="NZ_VRZA01000001.1"/>
</dbReference>
<feature type="transmembrane region" description="Helical" evidence="5">
    <location>
        <begin position="142"/>
        <end position="160"/>
    </location>
</feature>
<evidence type="ECO:0000259" key="6">
    <source>
        <dbReference type="Pfam" id="PF04116"/>
    </source>
</evidence>
<proteinExistence type="predicted"/>
<dbReference type="EMBL" id="VRZA01000001">
    <property type="protein sequence ID" value="TXS96176.1"/>
    <property type="molecule type" value="Genomic_DNA"/>
</dbReference>
<keyword evidence="3 5" id="KW-1133">Transmembrane helix</keyword>
<dbReference type="InterPro" id="IPR006694">
    <property type="entry name" value="Fatty_acid_hydroxylase"/>
</dbReference>
<dbReference type="GO" id="GO:0016020">
    <property type="term" value="C:membrane"/>
    <property type="evidence" value="ECO:0007669"/>
    <property type="project" value="UniProtKB-SubCell"/>
</dbReference>
<keyword evidence="2 5" id="KW-0812">Transmembrane</keyword>
<evidence type="ECO:0000256" key="5">
    <source>
        <dbReference type="SAM" id="Phobius"/>
    </source>
</evidence>
<dbReference type="Proteomes" id="UP000321039">
    <property type="component" value="Unassembled WGS sequence"/>
</dbReference>
<dbReference type="GO" id="GO:0008610">
    <property type="term" value="P:lipid biosynthetic process"/>
    <property type="evidence" value="ECO:0007669"/>
    <property type="project" value="InterPro"/>
</dbReference>
<dbReference type="GO" id="GO:0005506">
    <property type="term" value="F:iron ion binding"/>
    <property type="evidence" value="ECO:0007669"/>
    <property type="project" value="InterPro"/>
</dbReference>
<dbReference type="AlphaFoldDB" id="A0A5C9A644"/>
<comment type="caution">
    <text evidence="7">The sequence shown here is derived from an EMBL/GenBank/DDBJ whole genome shotgun (WGS) entry which is preliminary data.</text>
</comment>
<evidence type="ECO:0000256" key="4">
    <source>
        <dbReference type="ARBA" id="ARBA00023136"/>
    </source>
</evidence>
<keyword evidence="8" id="KW-1185">Reference proteome</keyword>
<keyword evidence="4 5" id="KW-0472">Membrane</keyword>
<evidence type="ECO:0000256" key="1">
    <source>
        <dbReference type="ARBA" id="ARBA00004370"/>
    </source>
</evidence>
<organism evidence="7 8">
    <name type="scientific">Parahaliea maris</name>
    <dbReference type="NCBI Taxonomy" id="2716870"/>
    <lineage>
        <taxon>Bacteria</taxon>
        <taxon>Pseudomonadati</taxon>
        <taxon>Pseudomonadota</taxon>
        <taxon>Gammaproteobacteria</taxon>
        <taxon>Cellvibrionales</taxon>
        <taxon>Halieaceae</taxon>
        <taxon>Parahaliea</taxon>
    </lineage>
</organism>
<feature type="transmembrane region" description="Helical" evidence="5">
    <location>
        <begin position="71"/>
        <end position="88"/>
    </location>
</feature>
<feature type="transmembrane region" description="Helical" evidence="5">
    <location>
        <begin position="12"/>
        <end position="36"/>
    </location>
</feature>
<feature type="domain" description="Fatty acid hydroxylase" evidence="6">
    <location>
        <begin position="102"/>
        <end position="239"/>
    </location>
</feature>
<protein>
    <submittedName>
        <fullName evidence="7">Sterol desaturase family protein</fullName>
    </submittedName>
</protein>
<comment type="subcellular location">
    <subcellularLocation>
        <location evidence="1">Membrane</location>
    </subcellularLocation>
</comment>
<name>A0A5C9A644_9GAMM</name>
<evidence type="ECO:0000313" key="8">
    <source>
        <dbReference type="Proteomes" id="UP000321039"/>
    </source>
</evidence>
<feature type="transmembrane region" description="Helical" evidence="5">
    <location>
        <begin position="166"/>
        <end position="186"/>
    </location>
</feature>